<reference evidence="6 7" key="1">
    <citation type="journal article" date="2014" name="PLoS Genet.">
        <title>The Genome of Spironucleus salmonicida Highlights a Fish Pathogen Adapted to Fluctuating Environments.</title>
        <authorList>
            <person name="Xu F."/>
            <person name="Jerlstrom-Hultqvist J."/>
            <person name="Einarsson E."/>
            <person name="Astvaldsson A."/>
            <person name="Svard S.G."/>
            <person name="Andersson J.O."/>
        </authorList>
    </citation>
    <scope>NUCLEOTIDE SEQUENCE</scope>
    <source>
        <strain evidence="7">ATCC 50377</strain>
    </source>
</reference>
<dbReference type="GO" id="GO:0070545">
    <property type="term" value="C:PeBoW complex"/>
    <property type="evidence" value="ECO:0007669"/>
    <property type="project" value="TreeGrafter"/>
</dbReference>
<dbReference type="VEuPathDB" id="GiardiaDB:SS50377_26172"/>
<keyword evidence="4" id="KW-0539">Nucleus</keyword>
<gene>
    <name evidence="6" type="ORF">SS50377_15199</name>
    <name evidence="7" type="ORF">SS50377_26172</name>
</gene>
<dbReference type="Gene3D" id="3.40.50.10190">
    <property type="entry name" value="BRCT domain"/>
    <property type="match status" value="1"/>
</dbReference>
<comment type="subcellular location">
    <subcellularLocation>
        <location evidence="1">Nucleus</location>
    </subcellularLocation>
</comment>
<keyword evidence="8" id="KW-1185">Reference proteome</keyword>
<feature type="domain" description="BRCT" evidence="5">
    <location>
        <begin position="274"/>
        <end position="359"/>
    </location>
</feature>
<accession>V6LJX1</accession>
<dbReference type="Proteomes" id="UP000018208">
    <property type="component" value="Unassembled WGS sequence"/>
</dbReference>
<evidence type="ECO:0000256" key="4">
    <source>
        <dbReference type="ARBA" id="ARBA00023242"/>
    </source>
</evidence>
<evidence type="ECO:0000256" key="3">
    <source>
        <dbReference type="ARBA" id="ARBA00022552"/>
    </source>
</evidence>
<evidence type="ECO:0000313" key="8">
    <source>
        <dbReference type="Proteomes" id="UP000018208"/>
    </source>
</evidence>
<evidence type="ECO:0000259" key="5">
    <source>
        <dbReference type="PROSITE" id="PS50172"/>
    </source>
</evidence>
<dbReference type="Pfam" id="PF06732">
    <property type="entry name" value="Pescadillo_N"/>
    <property type="match status" value="1"/>
</dbReference>
<dbReference type="Pfam" id="PF16589">
    <property type="entry name" value="BRCT_2"/>
    <property type="match status" value="1"/>
</dbReference>
<dbReference type="InterPro" id="IPR036420">
    <property type="entry name" value="BRCT_dom_sf"/>
</dbReference>
<evidence type="ECO:0000313" key="7">
    <source>
        <dbReference type="EMBL" id="KAH0571972.1"/>
    </source>
</evidence>
<evidence type="ECO:0000313" key="6">
    <source>
        <dbReference type="EMBL" id="EST44905.1"/>
    </source>
</evidence>
<dbReference type="SUPFAM" id="SSF52113">
    <property type="entry name" value="BRCT domain"/>
    <property type="match status" value="1"/>
</dbReference>
<dbReference type="OrthoDB" id="10264910at2759"/>
<dbReference type="GO" id="GO:0003723">
    <property type="term" value="F:RNA binding"/>
    <property type="evidence" value="ECO:0007669"/>
    <property type="project" value="TreeGrafter"/>
</dbReference>
<dbReference type="SMART" id="SM00292">
    <property type="entry name" value="BRCT"/>
    <property type="match status" value="1"/>
</dbReference>
<dbReference type="EMBL" id="AUWU02000006">
    <property type="protein sequence ID" value="KAH0571972.1"/>
    <property type="molecule type" value="Genomic_DNA"/>
</dbReference>
<dbReference type="InterPro" id="IPR010613">
    <property type="entry name" value="PES"/>
</dbReference>
<evidence type="ECO:0000256" key="1">
    <source>
        <dbReference type="ARBA" id="ARBA00004123"/>
    </source>
</evidence>
<dbReference type="EMBL" id="KI546102">
    <property type="protein sequence ID" value="EST44905.1"/>
    <property type="molecule type" value="Genomic_DNA"/>
</dbReference>
<name>V6LJX1_9EUKA</name>
<keyword evidence="2" id="KW-0690">Ribosome biogenesis</keyword>
<proteinExistence type="predicted"/>
<sequence length="514" mass="59269">MPIQRTQLGKPMRISKLSSTERIKSFNKNSSENTHIPRNKAIKYLQCTASEFRRLCIISGVFPRTPGNQFAGNVAYYLKADIKQLSRSNLLETLRSEKAYKKRAISLKQQKLYEQLKFHRLTKPSADYSSLILSRYPTFQLALADLDDCLSLISLCTGSSTSFFTPQLTETCTKLRTEFDNYISCTNSLLKTFISVKGFYFQAAVHNQVITWLEPHRTSANPPDSVETSVLCNFIEFYAELLKFVNFRLYSEIGIKYPPESDKQTYRAQNKDFLQQIVFKNLRFHLSRETPSKILELIIISAGGELVDNVQDATHCIIDRPVQNIENEPNYAGKDIIQPQFVFDSFNLGCLLPSSEFAPGNELPPHLSPFEFDFTSIEGLTGEDYIPDRLKELVNYYNQFVEKTRPEILLPETKQEAKPEKTGIIGQSVKLEKADEETSDSIEERETDTNFAFFDRKQDLELDDNERMIRAGLSKNKRELYDKIMIKEKQEKLEREKLIRRKLELKEGKAKKGK</sequence>
<dbReference type="PROSITE" id="PS50172">
    <property type="entry name" value="BRCT"/>
    <property type="match status" value="1"/>
</dbReference>
<dbReference type="AlphaFoldDB" id="V6LJX1"/>
<keyword evidence="3" id="KW-0698">rRNA processing</keyword>
<dbReference type="GO" id="GO:0000463">
    <property type="term" value="P:maturation of LSU-rRNA from tricistronic rRNA transcript (SSU-rRNA, 5.8S rRNA, LSU-rRNA)"/>
    <property type="evidence" value="ECO:0007669"/>
    <property type="project" value="TreeGrafter"/>
</dbReference>
<dbReference type="PANTHER" id="PTHR12221">
    <property type="entry name" value="PESCADILLO - RELATED"/>
    <property type="match status" value="1"/>
</dbReference>
<reference evidence="7" key="2">
    <citation type="submission" date="2020-12" db="EMBL/GenBank/DDBJ databases">
        <title>New Spironucleus salmonicida genome in near-complete chromosomes.</title>
        <authorList>
            <person name="Xu F."/>
            <person name="Kurt Z."/>
            <person name="Jimenez-Gonzalez A."/>
            <person name="Astvaldsson A."/>
            <person name="Andersson J.O."/>
            <person name="Svard S.G."/>
        </authorList>
    </citation>
    <scope>NUCLEOTIDE SEQUENCE</scope>
    <source>
        <strain evidence="7">ATCC 50377</strain>
    </source>
</reference>
<dbReference type="PANTHER" id="PTHR12221:SF6">
    <property type="entry name" value="PESCADILLO HOMOLOG"/>
    <property type="match status" value="1"/>
</dbReference>
<organism evidence="6">
    <name type="scientific">Spironucleus salmonicida</name>
    <dbReference type="NCBI Taxonomy" id="348837"/>
    <lineage>
        <taxon>Eukaryota</taxon>
        <taxon>Metamonada</taxon>
        <taxon>Diplomonadida</taxon>
        <taxon>Hexamitidae</taxon>
        <taxon>Hexamitinae</taxon>
        <taxon>Spironucleus</taxon>
    </lineage>
</organism>
<protein>
    <submittedName>
        <fullName evidence="6">Pescadillo cell cycle regulator</fullName>
    </submittedName>
</protein>
<dbReference type="InterPro" id="IPR001357">
    <property type="entry name" value="BRCT_dom"/>
</dbReference>
<evidence type="ECO:0000256" key="2">
    <source>
        <dbReference type="ARBA" id="ARBA00022517"/>
    </source>
</evidence>